<accession>A0A0N4XNU2</accession>
<dbReference type="Proteomes" id="UP000271162">
    <property type="component" value="Unassembled WGS sequence"/>
</dbReference>
<name>A0A0N4XNU2_NIPBR</name>
<evidence type="ECO:0000313" key="2">
    <source>
        <dbReference type="Proteomes" id="UP000271162"/>
    </source>
</evidence>
<reference evidence="1 2" key="2">
    <citation type="submission" date="2018-11" db="EMBL/GenBank/DDBJ databases">
        <authorList>
            <consortium name="Pathogen Informatics"/>
        </authorList>
    </citation>
    <scope>NUCLEOTIDE SEQUENCE [LARGE SCALE GENOMIC DNA]</scope>
</reference>
<gene>
    <name evidence="1" type="ORF">NBR_LOCUS4195</name>
</gene>
<evidence type="ECO:0000313" key="3">
    <source>
        <dbReference type="WBParaSite" id="NBR_0000419401-mRNA-1"/>
    </source>
</evidence>
<sequence length="222" mass="25165">MHFLHMTFQCDGQPFPAVEGRPGFPLYPCRCGRRTEVCDLLPAVPPPAAEDKIECVLEAARVLSIWWGSGSISMKCQRIMNKAFLSINPKAVAVAYSFFKMMCTHVAIMSGLVPLDARLNHKRIPGWPWDITRIVEYGWNMGRSMEWMVEAQSLAEENQHARTIVLVPEVLHRLTFCGKGSKTTLFHHRSFREIRRNNNVPFADEVGSAVIVLPPKEPEDAY</sequence>
<dbReference type="WBParaSite" id="NBR_0000419401-mRNA-1">
    <property type="protein sequence ID" value="NBR_0000419401-mRNA-1"/>
    <property type="gene ID" value="NBR_0000419401"/>
</dbReference>
<evidence type="ECO:0000313" key="1">
    <source>
        <dbReference type="EMBL" id="VDL67784.1"/>
    </source>
</evidence>
<keyword evidence="2" id="KW-1185">Reference proteome</keyword>
<reference evidence="3" key="1">
    <citation type="submission" date="2017-02" db="UniProtKB">
        <authorList>
            <consortium name="WormBaseParasite"/>
        </authorList>
    </citation>
    <scope>IDENTIFICATION</scope>
</reference>
<dbReference type="STRING" id="27835.A0A0N4XNU2"/>
<dbReference type="AlphaFoldDB" id="A0A0N4XNU2"/>
<dbReference type="OMA" id="WDITRIV"/>
<proteinExistence type="predicted"/>
<dbReference type="EMBL" id="UYSL01007399">
    <property type="protein sequence ID" value="VDL67784.1"/>
    <property type="molecule type" value="Genomic_DNA"/>
</dbReference>
<protein>
    <submittedName>
        <fullName evidence="3">Abhydrolase_3 domain-containing protein</fullName>
    </submittedName>
</protein>
<organism evidence="3">
    <name type="scientific">Nippostrongylus brasiliensis</name>
    <name type="common">Rat hookworm</name>
    <dbReference type="NCBI Taxonomy" id="27835"/>
    <lineage>
        <taxon>Eukaryota</taxon>
        <taxon>Metazoa</taxon>
        <taxon>Ecdysozoa</taxon>
        <taxon>Nematoda</taxon>
        <taxon>Chromadorea</taxon>
        <taxon>Rhabditida</taxon>
        <taxon>Rhabditina</taxon>
        <taxon>Rhabditomorpha</taxon>
        <taxon>Strongyloidea</taxon>
        <taxon>Heligmosomidae</taxon>
        <taxon>Nippostrongylus</taxon>
    </lineage>
</organism>